<organism evidence="1 2">
    <name type="scientific">Mytilus coruscus</name>
    <name type="common">Sea mussel</name>
    <dbReference type="NCBI Taxonomy" id="42192"/>
    <lineage>
        <taxon>Eukaryota</taxon>
        <taxon>Metazoa</taxon>
        <taxon>Spiralia</taxon>
        <taxon>Lophotrochozoa</taxon>
        <taxon>Mollusca</taxon>
        <taxon>Bivalvia</taxon>
        <taxon>Autobranchia</taxon>
        <taxon>Pteriomorphia</taxon>
        <taxon>Mytilida</taxon>
        <taxon>Mytiloidea</taxon>
        <taxon>Mytilidae</taxon>
        <taxon>Mytilinae</taxon>
        <taxon>Mytilus</taxon>
    </lineage>
</organism>
<dbReference type="EMBL" id="CACVKT020003650">
    <property type="protein sequence ID" value="CAC5384790.1"/>
    <property type="molecule type" value="Genomic_DNA"/>
</dbReference>
<protein>
    <submittedName>
        <fullName evidence="1">Uncharacterized protein</fullName>
    </submittedName>
</protein>
<accession>A0A6J8BNV9</accession>
<dbReference type="InterPro" id="IPR032675">
    <property type="entry name" value="LRR_dom_sf"/>
</dbReference>
<evidence type="ECO:0000313" key="2">
    <source>
        <dbReference type="Proteomes" id="UP000507470"/>
    </source>
</evidence>
<keyword evidence="2" id="KW-1185">Reference proteome</keyword>
<dbReference type="AlphaFoldDB" id="A0A6J8BNV9"/>
<dbReference type="OrthoDB" id="6105302at2759"/>
<proteinExistence type="predicted"/>
<dbReference type="Proteomes" id="UP000507470">
    <property type="component" value="Unassembled WGS sequence"/>
</dbReference>
<evidence type="ECO:0000313" key="1">
    <source>
        <dbReference type="EMBL" id="CAC5384790.1"/>
    </source>
</evidence>
<name>A0A6J8BNV9_MYTCO</name>
<reference evidence="1 2" key="1">
    <citation type="submission" date="2020-06" db="EMBL/GenBank/DDBJ databases">
        <authorList>
            <person name="Li R."/>
            <person name="Bekaert M."/>
        </authorList>
    </citation>
    <scope>NUCLEOTIDE SEQUENCE [LARGE SCALE GENOMIC DNA]</scope>
    <source>
        <strain evidence="2">wild</strain>
    </source>
</reference>
<gene>
    <name evidence="1" type="ORF">MCOR_20401</name>
</gene>
<sequence>MVPSISDDFLEHLSKLDSITLWIGNDLPNNPIDEIFRSFGVFRERNMTNIEIRSGRFNNGFNLNHKRMKYLWSICLKRLTLYDLYIKDILIYAMQVFSVHSTCLEYLEISKNVIMDRGSTLLTVFPNFKNLKVVKIISNWRRSRIKRLQSSRLDTLTVISQNTLEELYLEDDLARDMPNVTVINGLNLRVLRLKDYHIWSCEGSFAGITNVEYMSGWTCEKLSINLQHGFSNS</sequence>
<dbReference type="SUPFAM" id="SSF52047">
    <property type="entry name" value="RNI-like"/>
    <property type="match status" value="1"/>
</dbReference>
<dbReference type="Gene3D" id="3.80.10.10">
    <property type="entry name" value="Ribonuclease Inhibitor"/>
    <property type="match status" value="1"/>
</dbReference>